<dbReference type="GeneID" id="25910487"/>
<proteinExistence type="predicted"/>
<organism evidence="1 2">
    <name type="scientific">Sphaeroforma arctica JP610</name>
    <dbReference type="NCBI Taxonomy" id="667725"/>
    <lineage>
        <taxon>Eukaryota</taxon>
        <taxon>Ichthyosporea</taxon>
        <taxon>Ichthyophonida</taxon>
        <taxon>Sphaeroforma</taxon>
    </lineage>
</organism>
<dbReference type="EMBL" id="KQ242696">
    <property type="protein sequence ID" value="KNC77560.1"/>
    <property type="molecule type" value="Genomic_DNA"/>
</dbReference>
<sequence>MYGLHVLCTNHVSRYATDQYDNDPAPTSVTQIELFCDYKPEGSKFTWEDLQNDTNPLDDVKVKIPCKVNIIDDVDGGTRNCMVKQSRYADIKSYTIKFDDKTQTWRGLDRLLLKKDSGDKSHLRSKVVFDTFKKMDLSIWETFRTHFTHLEVQLKVESGNVDIEDMGIYTNIEKGNEDWIETRYKDGSGDL</sequence>
<reference evidence="1 2" key="1">
    <citation type="submission" date="2011-02" db="EMBL/GenBank/DDBJ databases">
        <title>The Genome Sequence of Sphaeroforma arctica JP610.</title>
        <authorList>
            <consortium name="The Broad Institute Genome Sequencing Platform"/>
            <person name="Russ C."/>
            <person name="Cuomo C."/>
            <person name="Young S.K."/>
            <person name="Zeng Q."/>
            <person name="Gargeya S."/>
            <person name="Alvarado L."/>
            <person name="Berlin A."/>
            <person name="Chapman S.B."/>
            <person name="Chen Z."/>
            <person name="Freedman E."/>
            <person name="Gellesch M."/>
            <person name="Goldberg J."/>
            <person name="Griggs A."/>
            <person name="Gujja S."/>
            <person name="Heilman E."/>
            <person name="Heiman D."/>
            <person name="Howarth C."/>
            <person name="Mehta T."/>
            <person name="Neiman D."/>
            <person name="Pearson M."/>
            <person name="Roberts A."/>
            <person name="Saif S."/>
            <person name="Shea T."/>
            <person name="Shenoy N."/>
            <person name="Sisk P."/>
            <person name="Stolte C."/>
            <person name="Sykes S."/>
            <person name="White J."/>
            <person name="Yandava C."/>
            <person name="Burger G."/>
            <person name="Gray M.W."/>
            <person name="Holland P.W.H."/>
            <person name="King N."/>
            <person name="Lang F.B.F."/>
            <person name="Roger A.J."/>
            <person name="Ruiz-Trillo I."/>
            <person name="Haas B."/>
            <person name="Nusbaum C."/>
            <person name="Birren B."/>
        </authorList>
    </citation>
    <scope>NUCLEOTIDE SEQUENCE [LARGE SCALE GENOMIC DNA]</scope>
    <source>
        <strain evidence="1 2">JP610</strain>
    </source>
</reference>
<evidence type="ECO:0000313" key="1">
    <source>
        <dbReference type="EMBL" id="KNC77560.1"/>
    </source>
</evidence>
<dbReference type="RefSeq" id="XP_014151462.1">
    <property type="nucleotide sequence ID" value="XM_014295987.1"/>
</dbReference>
<dbReference type="AlphaFoldDB" id="A0A0L0FLE1"/>
<keyword evidence="2" id="KW-1185">Reference proteome</keyword>
<dbReference type="Pfam" id="PF08757">
    <property type="entry name" value="CotH"/>
    <property type="match status" value="1"/>
</dbReference>
<dbReference type="InterPro" id="IPR014867">
    <property type="entry name" value="Spore_coat_CotH_CotH2/3/7"/>
</dbReference>
<dbReference type="Proteomes" id="UP000054560">
    <property type="component" value="Unassembled WGS sequence"/>
</dbReference>
<protein>
    <submittedName>
        <fullName evidence="1">Uncharacterized protein</fullName>
    </submittedName>
</protein>
<evidence type="ECO:0000313" key="2">
    <source>
        <dbReference type="Proteomes" id="UP000054560"/>
    </source>
</evidence>
<accession>A0A0L0FLE1</accession>
<name>A0A0L0FLE1_9EUKA</name>
<gene>
    <name evidence="1" type="ORF">SARC_09983</name>
</gene>